<feature type="region of interest" description="Disordered" evidence="1">
    <location>
        <begin position="165"/>
        <end position="261"/>
    </location>
</feature>
<comment type="caution">
    <text evidence="3">The sequence shown here is derived from an EMBL/GenBank/DDBJ whole genome shotgun (WGS) entry which is preliminary data.</text>
</comment>
<sequence length="507" mass="52831">MNSFSPLRRRGAAALLAAVLAVPMVAVTTASAVGTTIPVAAATSAVKNATDADQRAAASVKRAQKSEKSAAAKVTAKRKAAKKAAAKRATAAKNYTIAKKKYVAAKKNASRRGGGGANISRAKLTKTSKALKSATAQSRRAKKARSKALSEYTRAKTRVADALAAKTKTAKALTKAKSDLAAAMRRPKPTPTPTAAPKPTPTPTAAPKPTSTPTAAPEPTSTPTAAPKPTSTPTAAPKPTSTPTAAPEPTTPPSLPTAVVPTRTAYTGPMTVWTAGAVIENKVITGELKIRANNVTIRNSLFVGPTTVPTRNYFMLWNTEGTTGLKVIDSEFRPTIASSWMNGVIGAGFTLERVKITNVIDQVTIKGDDVTIKDSVFEGNLYYKNDPNHGGKESHADNVQIQSGKRITITGSTMRSANNATVQVTQALGAVADLNISRNFLDHGGCTINITEGSRGYGPLAGVKITDNEFGTNQRIASCAVIRPKTTVITATGNTFTDGRTFAIKNG</sequence>
<name>A0ABR9DM77_9MICO</name>
<feature type="compositionally biased region" description="Low complexity" evidence="1">
    <location>
        <begin position="165"/>
        <end position="183"/>
    </location>
</feature>
<feature type="compositionally biased region" description="Polar residues" evidence="1">
    <location>
        <begin position="125"/>
        <end position="138"/>
    </location>
</feature>
<organism evidence="3 4">
    <name type="scientific">Flavimobilis rhizosphaerae</name>
    <dbReference type="NCBI Taxonomy" id="2775421"/>
    <lineage>
        <taxon>Bacteria</taxon>
        <taxon>Bacillati</taxon>
        <taxon>Actinomycetota</taxon>
        <taxon>Actinomycetes</taxon>
        <taxon>Micrococcales</taxon>
        <taxon>Jonesiaceae</taxon>
        <taxon>Flavimobilis</taxon>
    </lineage>
</organism>
<evidence type="ECO:0000256" key="1">
    <source>
        <dbReference type="SAM" id="MobiDB-lite"/>
    </source>
</evidence>
<dbReference type="RefSeq" id="WP_192277256.1">
    <property type="nucleotide sequence ID" value="NZ_JACZDF010000001.1"/>
</dbReference>
<feature type="signal peptide" evidence="2">
    <location>
        <begin position="1"/>
        <end position="32"/>
    </location>
</feature>
<evidence type="ECO:0008006" key="5">
    <source>
        <dbReference type="Google" id="ProtNLM"/>
    </source>
</evidence>
<evidence type="ECO:0000313" key="4">
    <source>
        <dbReference type="Proteomes" id="UP000642107"/>
    </source>
</evidence>
<gene>
    <name evidence="3" type="ORF">IGS67_01850</name>
</gene>
<keyword evidence="2" id="KW-0732">Signal</keyword>
<protein>
    <recommendedName>
        <fullName evidence="5">Right handed beta helix region</fullName>
    </recommendedName>
</protein>
<feature type="chain" id="PRO_5046541859" description="Right handed beta helix region" evidence="2">
    <location>
        <begin position="33"/>
        <end position="507"/>
    </location>
</feature>
<keyword evidence="4" id="KW-1185">Reference proteome</keyword>
<proteinExistence type="predicted"/>
<dbReference type="Proteomes" id="UP000642107">
    <property type="component" value="Unassembled WGS sequence"/>
</dbReference>
<dbReference type="SUPFAM" id="SSF51126">
    <property type="entry name" value="Pectin lyase-like"/>
    <property type="match status" value="1"/>
</dbReference>
<evidence type="ECO:0000313" key="3">
    <source>
        <dbReference type="EMBL" id="MBD9698237.1"/>
    </source>
</evidence>
<feature type="compositionally biased region" description="Low complexity" evidence="1">
    <location>
        <begin position="207"/>
        <end position="248"/>
    </location>
</feature>
<evidence type="ECO:0000256" key="2">
    <source>
        <dbReference type="SAM" id="SignalP"/>
    </source>
</evidence>
<dbReference type="InterPro" id="IPR011050">
    <property type="entry name" value="Pectin_lyase_fold/virulence"/>
</dbReference>
<feature type="compositionally biased region" description="Pro residues" evidence="1">
    <location>
        <begin position="189"/>
        <end position="206"/>
    </location>
</feature>
<reference evidence="3 4" key="1">
    <citation type="submission" date="2020-09" db="EMBL/GenBank/DDBJ databases">
        <title>Flavimobilis rhizosphaerae sp. nov., isolated from rhizosphere soil of Spartina alterniflora.</title>
        <authorList>
            <person name="Hanqin C."/>
        </authorList>
    </citation>
    <scope>NUCLEOTIDE SEQUENCE [LARGE SCALE GENOMIC DNA]</scope>
    <source>
        <strain evidence="3 4">GY 10621</strain>
    </source>
</reference>
<dbReference type="EMBL" id="JACZDF010000001">
    <property type="protein sequence ID" value="MBD9698237.1"/>
    <property type="molecule type" value="Genomic_DNA"/>
</dbReference>
<feature type="region of interest" description="Disordered" evidence="1">
    <location>
        <begin position="108"/>
        <end position="150"/>
    </location>
</feature>
<accession>A0ABR9DM77</accession>